<name>A0A182FKS0_ANOAL</name>
<keyword evidence="1 4" id="KW-0489">Methyltransferase</keyword>
<dbReference type="GO" id="GO:0018064">
    <property type="term" value="F:protein-L-histidine N-tele-methyltransferase activity"/>
    <property type="evidence" value="ECO:0007669"/>
    <property type="project" value="UniProtKB-EC"/>
</dbReference>
<evidence type="ECO:0000313" key="6">
    <source>
        <dbReference type="EnsemblMetazoa" id="AALB007128-PA"/>
    </source>
</evidence>
<keyword evidence="7" id="KW-1185">Reference proteome</keyword>
<dbReference type="VEuPathDB" id="VectorBase:AALB20_038081"/>
<dbReference type="SUPFAM" id="SSF81822">
    <property type="entry name" value="RuBisCo LSMT C-terminal, substrate-binding domain"/>
    <property type="match status" value="1"/>
</dbReference>
<dbReference type="VEuPathDB" id="VectorBase:AALB007128"/>
<evidence type="ECO:0000259" key="5">
    <source>
        <dbReference type="Pfam" id="PF09273"/>
    </source>
</evidence>
<dbReference type="InterPro" id="IPR036464">
    <property type="entry name" value="Rubisco_LSMT_subst-bd_sf"/>
</dbReference>
<dbReference type="GO" id="GO:0016279">
    <property type="term" value="F:protein-lysine N-methyltransferase activity"/>
    <property type="evidence" value="ECO:0007669"/>
    <property type="project" value="TreeGrafter"/>
</dbReference>
<dbReference type="Proteomes" id="UP000069272">
    <property type="component" value="Chromosome 2R"/>
</dbReference>
<accession>A0A182FKS0</accession>
<dbReference type="EC" id="2.1.1.85" evidence="4"/>
<dbReference type="AlphaFoldDB" id="A0A182FKS0"/>
<comment type="catalytic activity">
    <reaction evidence="4">
        <text>L-histidyl-[protein] + S-adenosyl-L-methionine = N(tele)-methyl-L-histidyl-[protein] + S-adenosyl-L-homocysteine + H(+)</text>
        <dbReference type="Rhea" id="RHEA:19369"/>
        <dbReference type="Rhea" id="RHEA-COMP:9745"/>
        <dbReference type="Rhea" id="RHEA-COMP:11600"/>
        <dbReference type="ChEBI" id="CHEBI:15378"/>
        <dbReference type="ChEBI" id="CHEBI:16367"/>
        <dbReference type="ChEBI" id="CHEBI:29979"/>
        <dbReference type="ChEBI" id="CHEBI:57856"/>
        <dbReference type="ChEBI" id="CHEBI:59789"/>
        <dbReference type="EC" id="2.1.1.85"/>
    </reaction>
</comment>
<dbReference type="InterPro" id="IPR046341">
    <property type="entry name" value="SET_dom_sf"/>
</dbReference>
<dbReference type="PANTHER" id="PTHR13271">
    <property type="entry name" value="UNCHARACTERIZED PUTATIVE METHYLTRANSFERASE"/>
    <property type="match status" value="1"/>
</dbReference>
<keyword evidence="2 4" id="KW-0808">Transferase</keyword>
<reference evidence="6 7" key="1">
    <citation type="journal article" date="2017" name="G3 (Bethesda)">
        <title>The Physical Genome Mapping of Anopheles albimanus Corrected Scaffold Misassemblies and Identified Interarm Rearrangements in Genus Anopheles.</title>
        <authorList>
            <person name="Artemov G.N."/>
            <person name="Peery A.N."/>
            <person name="Jiang X."/>
            <person name="Tu Z."/>
            <person name="Stegniy V.N."/>
            <person name="Sharakhova M.V."/>
            <person name="Sharakhov I.V."/>
        </authorList>
    </citation>
    <scope>NUCLEOTIDE SEQUENCE [LARGE SCALE GENOMIC DNA]</scope>
    <source>
        <strain evidence="6 7">ALBI9_A</strain>
    </source>
</reference>
<keyword evidence="3 4" id="KW-0949">S-adenosyl-L-methionine</keyword>
<dbReference type="InterPro" id="IPR025785">
    <property type="entry name" value="SETD3"/>
</dbReference>
<protein>
    <recommendedName>
        <fullName evidence="4">protein-histidine N-methyltransferase</fullName>
        <ecNumber evidence="4">2.1.1.85</ecNumber>
    </recommendedName>
</protein>
<evidence type="ECO:0000256" key="2">
    <source>
        <dbReference type="ARBA" id="ARBA00022679"/>
    </source>
</evidence>
<dbReference type="Gene3D" id="3.90.1410.10">
    <property type="entry name" value="set domain protein methyltransferase, domain 1"/>
    <property type="match status" value="1"/>
</dbReference>
<evidence type="ECO:0000256" key="3">
    <source>
        <dbReference type="ARBA" id="ARBA00022691"/>
    </source>
</evidence>
<dbReference type="PANTHER" id="PTHR13271:SF47">
    <property type="entry name" value="ACTIN-HISTIDINE N-METHYLTRANSFERASE"/>
    <property type="match status" value="1"/>
</dbReference>
<feature type="domain" description="Rubisco LSMT substrate-binding" evidence="5">
    <location>
        <begin position="122"/>
        <end position="265"/>
    </location>
</feature>
<dbReference type="SUPFAM" id="SSF82199">
    <property type="entry name" value="SET domain"/>
    <property type="match status" value="1"/>
</dbReference>
<dbReference type="Gene3D" id="3.90.1420.10">
    <property type="entry name" value="Rubisco LSMT, substrate-binding domain"/>
    <property type="match status" value="1"/>
</dbReference>
<comment type="similarity">
    <text evidence="4">Belongs to the class V-like SAM-binding methyltransferase superfamily. SETD3 actin-histidine methyltransferase family.</text>
</comment>
<dbReference type="InterPro" id="IPR050600">
    <property type="entry name" value="SETD3_SETD6_MTase"/>
</dbReference>
<dbReference type="EnsemblMetazoa" id="AALB007128-RA">
    <property type="protein sequence ID" value="AALB007128-PA"/>
    <property type="gene ID" value="AALB007128"/>
</dbReference>
<organism evidence="6 7">
    <name type="scientific">Anopheles albimanus</name>
    <name type="common">New world malaria mosquito</name>
    <dbReference type="NCBI Taxonomy" id="7167"/>
    <lineage>
        <taxon>Eukaryota</taxon>
        <taxon>Metazoa</taxon>
        <taxon>Ecdysozoa</taxon>
        <taxon>Arthropoda</taxon>
        <taxon>Hexapoda</taxon>
        <taxon>Insecta</taxon>
        <taxon>Pterygota</taxon>
        <taxon>Neoptera</taxon>
        <taxon>Endopterygota</taxon>
        <taxon>Diptera</taxon>
        <taxon>Nematocera</taxon>
        <taxon>Culicoidea</taxon>
        <taxon>Culicidae</taxon>
        <taxon>Anophelinae</taxon>
        <taxon>Anopheles</taxon>
    </lineage>
</organism>
<dbReference type="GO" id="GO:0032259">
    <property type="term" value="P:methylation"/>
    <property type="evidence" value="ECO:0007669"/>
    <property type="project" value="UniProtKB-KW"/>
</dbReference>
<sequence length="271" mass="31299">MLVCWAVSTVMTRQNKVPVNLSTFEELDFTLALIPLWDMANHITPEQRDGQRHNGTPLVTDTAYCSKLEKLESILQADCTRAGEPVFINYGKRTDAEFLVHNGFSFAKNPNTRITKLFALNRTDSLYKKRARLLELLGVPTVGKMEFGYGEHDSGELSPHLYALSRVSVLTEDELDYYIDTVDDPLKRAELCQRRFELPTAAIPSADDLRQRQRQWLASAMETILRRYPTTVAQDEALLHENLPHRLHHLRRLLIEFRLHEKRVLHSFIED</sequence>
<proteinExistence type="inferred from homology"/>
<dbReference type="PROSITE" id="PS51565">
    <property type="entry name" value="SAM_MT85_SETD3"/>
    <property type="match status" value="1"/>
</dbReference>
<dbReference type="InterPro" id="IPR015353">
    <property type="entry name" value="Rubisco_LSMT_subst-bd"/>
</dbReference>
<evidence type="ECO:0000313" key="7">
    <source>
        <dbReference type="Proteomes" id="UP000069272"/>
    </source>
</evidence>
<reference evidence="6" key="2">
    <citation type="submission" date="2022-08" db="UniProtKB">
        <authorList>
            <consortium name="EnsemblMetazoa"/>
        </authorList>
    </citation>
    <scope>IDENTIFICATION</scope>
    <source>
        <strain evidence="6">STECLA/ALBI9_A</strain>
    </source>
</reference>
<evidence type="ECO:0000256" key="1">
    <source>
        <dbReference type="ARBA" id="ARBA00022603"/>
    </source>
</evidence>
<evidence type="ECO:0000256" key="4">
    <source>
        <dbReference type="PROSITE-ProRule" id="PRU00898"/>
    </source>
</evidence>
<dbReference type="Pfam" id="PF09273">
    <property type="entry name" value="Rubis-subs-bind"/>
    <property type="match status" value="1"/>
</dbReference>
<dbReference type="STRING" id="7167.A0A182FKS0"/>